<reference evidence="2 3" key="1">
    <citation type="submission" date="2018-03" db="EMBL/GenBank/DDBJ databases">
        <title>Genomic Encyclopedia of Archaeal and Bacterial Type Strains, Phase II (KMG-II): from individual species to whole genera.</title>
        <authorList>
            <person name="Goeker M."/>
        </authorList>
    </citation>
    <scope>NUCLEOTIDE SEQUENCE [LARGE SCALE GENOMIC DNA]</scope>
    <source>
        <strain evidence="2 3">DSM 43146</strain>
    </source>
</reference>
<evidence type="ECO:0000313" key="2">
    <source>
        <dbReference type="EMBL" id="PRX19828.1"/>
    </source>
</evidence>
<dbReference type="SUPFAM" id="SSF53335">
    <property type="entry name" value="S-adenosyl-L-methionine-dependent methyltransferases"/>
    <property type="match status" value="1"/>
</dbReference>
<dbReference type="RefSeq" id="WP_203737190.1">
    <property type="nucleotide sequence ID" value="NZ_BOMO01000077.1"/>
</dbReference>
<dbReference type="InterPro" id="IPR013216">
    <property type="entry name" value="Methyltransf_11"/>
</dbReference>
<keyword evidence="2" id="KW-0808">Transferase</keyword>
<comment type="caution">
    <text evidence="2">The sequence shown here is derived from an EMBL/GenBank/DDBJ whole genome shotgun (WGS) entry which is preliminary data.</text>
</comment>
<dbReference type="EMBL" id="PVMZ01000009">
    <property type="protein sequence ID" value="PRX19828.1"/>
    <property type="molecule type" value="Genomic_DNA"/>
</dbReference>
<protein>
    <submittedName>
        <fullName evidence="2">Methyltransferase family protein</fullName>
    </submittedName>
</protein>
<proteinExistence type="predicted"/>
<keyword evidence="3" id="KW-1185">Reference proteome</keyword>
<dbReference type="CDD" id="cd02440">
    <property type="entry name" value="AdoMet_MTases"/>
    <property type="match status" value="1"/>
</dbReference>
<name>A0A2T0K9L1_9ACTN</name>
<dbReference type="InterPro" id="IPR029063">
    <property type="entry name" value="SAM-dependent_MTases_sf"/>
</dbReference>
<dbReference type="Pfam" id="PF08241">
    <property type="entry name" value="Methyltransf_11"/>
    <property type="match status" value="1"/>
</dbReference>
<dbReference type="Proteomes" id="UP000239415">
    <property type="component" value="Unassembled WGS sequence"/>
</dbReference>
<dbReference type="GO" id="GO:0008757">
    <property type="term" value="F:S-adenosylmethionine-dependent methyltransferase activity"/>
    <property type="evidence" value="ECO:0007669"/>
    <property type="project" value="InterPro"/>
</dbReference>
<dbReference type="Gene3D" id="3.40.50.150">
    <property type="entry name" value="Vaccinia Virus protein VP39"/>
    <property type="match status" value="1"/>
</dbReference>
<accession>A0A2T0K9L1</accession>
<sequence length="179" mass="19429">METKIKFDRQASESYERRATRLLNGFYRRVAAEVAAAARPGATVLDVGTGPGRLPRALARLRPDLSVHGADLSPDMVELARRAGPDIGFEVADVAALPWADASLDVIVSTLSAHEWPGPEAAAAEFARVLRPGGRLMIYDFRFARLGPLTAALSRLEQVRRSALHPLSIYARLTAARTT</sequence>
<dbReference type="PANTHER" id="PTHR43591">
    <property type="entry name" value="METHYLTRANSFERASE"/>
    <property type="match status" value="1"/>
</dbReference>
<dbReference type="AlphaFoldDB" id="A0A2T0K9L1"/>
<evidence type="ECO:0000313" key="3">
    <source>
        <dbReference type="Proteomes" id="UP000239415"/>
    </source>
</evidence>
<evidence type="ECO:0000259" key="1">
    <source>
        <dbReference type="Pfam" id="PF08241"/>
    </source>
</evidence>
<dbReference type="GO" id="GO:0032259">
    <property type="term" value="P:methylation"/>
    <property type="evidence" value="ECO:0007669"/>
    <property type="project" value="UniProtKB-KW"/>
</dbReference>
<organism evidence="2 3">
    <name type="scientific">Actinoplanes italicus</name>
    <dbReference type="NCBI Taxonomy" id="113567"/>
    <lineage>
        <taxon>Bacteria</taxon>
        <taxon>Bacillati</taxon>
        <taxon>Actinomycetota</taxon>
        <taxon>Actinomycetes</taxon>
        <taxon>Micromonosporales</taxon>
        <taxon>Micromonosporaceae</taxon>
        <taxon>Actinoplanes</taxon>
    </lineage>
</organism>
<keyword evidence="2" id="KW-0489">Methyltransferase</keyword>
<gene>
    <name evidence="2" type="ORF">CLV67_10993</name>
</gene>
<feature type="domain" description="Methyltransferase type 11" evidence="1">
    <location>
        <begin position="45"/>
        <end position="138"/>
    </location>
</feature>